<evidence type="ECO:0000313" key="11">
    <source>
        <dbReference type="EMBL" id="MFD2236296.1"/>
    </source>
</evidence>
<keyword evidence="3" id="KW-0819">tRNA processing</keyword>
<dbReference type="Proteomes" id="UP001597371">
    <property type="component" value="Unassembled WGS sequence"/>
</dbReference>
<dbReference type="SUPFAM" id="SSF81891">
    <property type="entry name" value="Poly A polymerase C-terminal region-like"/>
    <property type="match status" value="1"/>
</dbReference>
<evidence type="ECO:0000256" key="3">
    <source>
        <dbReference type="ARBA" id="ARBA00022694"/>
    </source>
</evidence>
<comment type="similarity">
    <text evidence="8">Belongs to the tRNA nucleotidyltransferase/poly(A) polymerase family.</text>
</comment>
<reference evidence="12" key="1">
    <citation type="journal article" date="2019" name="Int. J. Syst. Evol. Microbiol.">
        <title>The Global Catalogue of Microorganisms (GCM) 10K type strain sequencing project: providing services to taxonomists for standard genome sequencing and annotation.</title>
        <authorList>
            <consortium name="The Broad Institute Genomics Platform"/>
            <consortium name="The Broad Institute Genome Sequencing Center for Infectious Disease"/>
            <person name="Wu L."/>
            <person name="Ma J."/>
        </authorList>
    </citation>
    <scope>NUCLEOTIDE SEQUENCE [LARGE SCALE GENOMIC DNA]</scope>
    <source>
        <strain evidence="12">ZS-35-S2</strain>
    </source>
</reference>
<feature type="domain" description="tRNA nucleotidyltransferase/poly(A) polymerase RNA and SrmB- binding" evidence="10">
    <location>
        <begin position="191"/>
        <end position="238"/>
    </location>
</feature>
<sequence length="407" mass="44587">MTHRIEAEWLGDPLLQRVLSILGRDGEEARIVGGAVRNHLMGHPITDVDIATTALPETVIERGREAGFKPVPTGVEHGTVTLVAEGRPFEVTTLRQDRETDGRHATVLFGRDWKADAERRDFTVNALYCDGEGHVLDLVGGLADIATRTVRFIGDPAARIEEDYLRILRFYRFFAWYGSGRPDAEGIRATTRLKGGLSRLSAERVWAELKKLLAAPDPSRALLWMRQTGILTAILPESERWGIDAIHGLVASEAARGWVPDALLRLMAIVPPDEARMVELARRLRLSNAERDRLTAFAMTPPLNADTDDAALRAALYFGEPRGVRDRLALALAGSDAKGALEETAALARQLEAAASFRKPRLPVSGADLTAAGLEPGPDFGRSLKRLEADWVSSGFTLDRAALLSRL</sequence>
<dbReference type="InterPro" id="IPR043519">
    <property type="entry name" value="NT_sf"/>
</dbReference>
<evidence type="ECO:0000256" key="7">
    <source>
        <dbReference type="ARBA" id="ARBA00022842"/>
    </source>
</evidence>
<evidence type="ECO:0000256" key="8">
    <source>
        <dbReference type="RuleBase" id="RU003953"/>
    </source>
</evidence>
<dbReference type="SUPFAM" id="SSF81301">
    <property type="entry name" value="Nucleotidyltransferase"/>
    <property type="match status" value="1"/>
</dbReference>
<feature type="domain" description="Poly A polymerase head" evidence="9">
    <location>
        <begin position="29"/>
        <end position="151"/>
    </location>
</feature>
<evidence type="ECO:0000259" key="10">
    <source>
        <dbReference type="Pfam" id="PF12627"/>
    </source>
</evidence>
<keyword evidence="4" id="KW-0548">Nucleotidyltransferase</keyword>
<gene>
    <name evidence="11" type="ORF">ACFSKQ_02320</name>
</gene>
<name>A0ABW5CH82_9HYPH</name>
<comment type="caution">
    <text evidence="11">The sequence shown here is derived from an EMBL/GenBank/DDBJ whole genome shotgun (WGS) entry which is preliminary data.</text>
</comment>
<dbReference type="Pfam" id="PF12627">
    <property type="entry name" value="PolyA_pol_RNAbd"/>
    <property type="match status" value="1"/>
</dbReference>
<dbReference type="RefSeq" id="WP_209735753.1">
    <property type="nucleotide sequence ID" value="NZ_CP072611.1"/>
</dbReference>
<evidence type="ECO:0000256" key="5">
    <source>
        <dbReference type="ARBA" id="ARBA00022723"/>
    </source>
</evidence>
<keyword evidence="6" id="KW-0547">Nucleotide-binding</keyword>
<dbReference type="CDD" id="cd05398">
    <property type="entry name" value="NT_ClassII-CCAase"/>
    <property type="match status" value="1"/>
</dbReference>
<evidence type="ECO:0000313" key="12">
    <source>
        <dbReference type="Proteomes" id="UP001597371"/>
    </source>
</evidence>
<dbReference type="PANTHER" id="PTHR46173">
    <property type="entry name" value="CCA TRNA NUCLEOTIDYLTRANSFERASE 1, MITOCHONDRIAL"/>
    <property type="match status" value="1"/>
</dbReference>
<dbReference type="EMBL" id="JBHUIJ010000002">
    <property type="protein sequence ID" value="MFD2236296.1"/>
    <property type="molecule type" value="Genomic_DNA"/>
</dbReference>
<dbReference type="PANTHER" id="PTHR46173:SF1">
    <property type="entry name" value="CCA TRNA NUCLEOTIDYLTRANSFERASE 1, MITOCHONDRIAL"/>
    <property type="match status" value="1"/>
</dbReference>
<dbReference type="InterPro" id="IPR002646">
    <property type="entry name" value="PolA_pol_head_dom"/>
</dbReference>
<keyword evidence="12" id="KW-1185">Reference proteome</keyword>
<comment type="cofactor">
    <cofactor evidence="1">
        <name>Mg(2+)</name>
        <dbReference type="ChEBI" id="CHEBI:18420"/>
    </cofactor>
</comment>
<dbReference type="Pfam" id="PF01743">
    <property type="entry name" value="PolyA_pol"/>
    <property type="match status" value="1"/>
</dbReference>
<organism evidence="11 12">
    <name type="scientific">Aureimonas populi</name>
    <dbReference type="NCBI Taxonomy" id="1701758"/>
    <lineage>
        <taxon>Bacteria</taxon>
        <taxon>Pseudomonadati</taxon>
        <taxon>Pseudomonadota</taxon>
        <taxon>Alphaproteobacteria</taxon>
        <taxon>Hyphomicrobiales</taxon>
        <taxon>Aurantimonadaceae</taxon>
        <taxon>Aureimonas</taxon>
    </lineage>
</organism>
<dbReference type="Gene3D" id="1.10.3090.10">
    <property type="entry name" value="cca-adding enzyme, domain 2"/>
    <property type="match status" value="1"/>
</dbReference>
<evidence type="ECO:0000259" key="9">
    <source>
        <dbReference type="Pfam" id="PF01743"/>
    </source>
</evidence>
<evidence type="ECO:0000256" key="2">
    <source>
        <dbReference type="ARBA" id="ARBA00022679"/>
    </source>
</evidence>
<evidence type="ECO:0000256" key="4">
    <source>
        <dbReference type="ARBA" id="ARBA00022695"/>
    </source>
</evidence>
<keyword evidence="2 8" id="KW-0808">Transferase</keyword>
<evidence type="ECO:0000256" key="1">
    <source>
        <dbReference type="ARBA" id="ARBA00001946"/>
    </source>
</evidence>
<dbReference type="InterPro" id="IPR032828">
    <property type="entry name" value="PolyA_RNA-bd"/>
</dbReference>
<keyword evidence="5" id="KW-0479">Metal-binding</keyword>
<accession>A0ABW5CH82</accession>
<dbReference type="InterPro" id="IPR050264">
    <property type="entry name" value="Bact_CCA-adding_enz_type3_sf"/>
</dbReference>
<keyword evidence="8" id="KW-0694">RNA-binding</keyword>
<keyword evidence="7" id="KW-0460">Magnesium</keyword>
<dbReference type="Gene3D" id="3.30.460.10">
    <property type="entry name" value="Beta Polymerase, domain 2"/>
    <property type="match status" value="1"/>
</dbReference>
<evidence type="ECO:0000256" key="6">
    <source>
        <dbReference type="ARBA" id="ARBA00022741"/>
    </source>
</evidence>
<protein>
    <submittedName>
        <fullName evidence="11">CCA tRNA nucleotidyltransferase</fullName>
    </submittedName>
</protein>
<proteinExistence type="inferred from homology"/>